<dbReference type="SMART" id="SM00460">
    <property type="entry name" value="TGc"/>
    <property type="match status" value="1"/>
</dbReference>
<sequence length="281" mass="31067">MTTQLRIVHRTGYTYPGGAHASYNEARMTPLSSTEQVVLHARLDISPKPWTYSYVDYFGTAVTAFELHERHERLQLVATSTVEVRRAVEKQATATWESLAAPEVTGVRGEWLEVTDLTDPGEELRTHTLELKASAATPADFVAAAIDYLRSEMTYQPGATGVQTQAADAWDLRRGVCQDHVHLALGMLRTAGIPARYVSGYVLPSRTAPIGVATTGESHAWLQWWGGEWLAFDPTNGHVPDDFAVEVGMGRDYRDVTPLRGIFTGVRTSSMFVEVEMTRLA</sequence>
<name>A0A077MCG5_9MICO</name>
<evidence type="ECO:0000259" key="1">
    <source>
        <dbReference type="SMART" id="SM00460"/>
    </source>
</evidence>
<dbReference type="RefSeq" id="WP_157038663.1">
    <property type="nucleotide sequence ID" value="NZ_HF571038.1"/>
</dbReference>
<proteinExistence type="predicted"/>
<evidence type="ECO:0000313" key="3">
    <source>
        <dbReference type="Proteomes" id="UP000035720"/>
    </source>
</evidence>
<dbReference type="OrthoDB" id="9804023at2"/>
<dbReference type="Pfam" id="PF01841">
    <property type="entry name" value="Transglut_core"/>
    <property type="match status" value="1"/>
</dbReference>
<dbReference type="SUPFAM" id="SSF54001">
    <property type="entry name" value="Cysteine proteinases"/>
    <property type="match status" value="1"/>
</dbReference>
<feature type="domain" description="Transglutaminase-like" evidence="1">
    <location>
        <begin position="169"/>
        <end position="236"/>
    </location>
</feature>
<dbReference type="InterPro" id="IPR002931">
    <property type="entry name" value="Transglutaminase-like"/>
</dbReference>
<dbReference type="InterPro" id="IPR013589">
    <property type="entry name" value="Bac_transglu_N"/>
</dbReference>
<organism evidence="2 3">
    <name type="scientific">Nostocoides jenkinsii Ben 74</name>
    <dbReference type="NCBI Taxonomy" id="1193518"/>
    <lineage>
        <taxon>Bacteria</taxon>
        <taxon>Bacillati</taxon>
        <taxon>Actinomycetota</taxon>
        <taxon>Actinomycetes</taxon>
        <taxon>Micrococcales</taxon>
        <taxon>Intrasporangiaceae</taxon>
        <taxon>Nostocoides</taxon>
    </lineage>
</organism>
<accession>A0A077MCG5</accession>
<comment type="caution">
    <text evidence="2">The sequence shown here is derived from an EMBL/GenBank/DDBJ whole genome shotgun (WGS) entry which is preliminary data.</text>
</comment>
<dbReference type="EMBL" id="CAJC01000075">
    <property type="protein sequence ID" value="CCI52383.1"/>
    <property type="molecule type" value="Genomic_DNA"/>
</dbReference>
<dbReference type="Pfam" id="PF08379">
    <property type="entry name" value="Bact_transglu_N"/>
    <property type="match status" value="1"/>
</dbReference>
<dbReference type="PANTHER" id="PTHR33490">
    <property type="entry name" value="BLR5614 PROTEIN-RELATED"/>
    <property type="match status" value="1"/>
</dbReference>
<protein>
    <recommendedName>
        <fullName evidence="1">Transglutaminase-like domain-containing protein</fullName>
    </recommendedName>
</protein>
<dbReference type="Proteomes" id="UP000035720">
    <property type="component" value="Unassembled WGS sequence"/>
</dbReference>
<dbReference type="InterPro" id="IPR038765">
    <property type="entry name" value="Papain-like_cys_pep_sf"/>
</dbReference>
<gene>
    <name evidence="2" type="ORF">BN13_1660012</name>
</gene>
<dbReference type="AlphaFoldDB" id="A0A077MCG5"/>
<evidence type="ECO:0000313" key="2">
    <source>
        <dbReference type="EMBL" id="CCI52383.1"/>
    </source>
</evidence>
<dbReference type="STRING" id="1193518.BN13_1660012"/>
<reference evidence="2 3" key="1">
    <citation type="journal article" date="2013" name="ISME J.">
        <title>A metabolic model for members of the genus Tetrasphaera involved in enhanced biological phosphorus removal.</title>
        <authorList>
            <person name="Kristiansen R."/>
            <person name="Nguyen H.T.T."/>
            <person name="Saunders A.M."/>
            <person name="Nielsen J.L."/>
            <person name="Wimmer R."/>
            <person name="Le V.Q."/>
            <person name="McIlroy S.J."/>
            <person name="Petrovski S."/>
            <person name="Seviour R.J."/>
            <person name="Calteau A."/>
            <person name="Nielsen K.L."/>
            <person name="Nielsen P.H."/>
        </authorList>
    </citation>
    <scope>NUCLEOTIDE SEQUENCE [LARGE SCALE GENOMIC DNA]</scope>
    <source>
        <strain evidence="2 3">Ben 74</strain>
    </source>
</reference>
<dbReference type="PANTHER" id="PTHR33490:SF6">
    <property type="entry name" value="SLL1049 PROTEIN"/>
    <property type="match status" value="1"/>
</dbReference>
<dbReference type="Gene3D" id="3.10.620.30">
    <property type="match status" value="1"/>
</dbReference>
<keyword evidence="3" id="KW-1185">Reference proteome</keyword>